<protein>
    <submittedName>
        <fullName evidence="2">Uncharacterized protein</fullName>
    </submittedName>
</protein>
<evidence type="ECO:0000313" key="3">
    <source>
        <dbReference type="Proteomes" id="UP000614601"/>
    </source>
</evidence>
<dbReference type="Proteomes" id="UP000783686">
    <property type="component" value="Unassembled WGS sequence"/>
</dbReference>
<dbReference type="Proteomes" id="UP000614601">
    <property type="component" value="Unassembled WGS sequence"/>
</dbReference>
<keyword evidence="1" id="KW-0732">Signal</keyword>
<sequence length="78" mass="8385">MTLNLFKVVIATMFCVVLVNCDYGSQSIYFVSVGGQSCPAPYCDIACAKVYSELAKTQTLAAARCLGDLCLCLFDLSL</sequence>
<feature type="chain" id="PRO_5036408571" evidence="1">
    <location>
        <begin position="22"/>
        <end position="78"/>
    </location>
</feature>
<reference evidence="2" key="1">
    <citation type="submission" date="2020-09" db="EMBL/GenBank/DDBJ databases">
        <authorList>
            <person name="Kikuchi T."/>
        </authorList>
    </citation>
    <scope>NUCLEOTIDE SEQUENCE</scope>
    <source>
        <strain evidence="2">SH1</strain>
    </source>
</reference>
<dbReference type="EMBL" id="CAJFCW020000006">
    <property type="protein sequence ID" value="CAG9127540.1"/>
    <property type="molecule type" value="Genomic_DNA"/>
</dbReference>
<organism evidence="2 3">
    <name type="scientific">Bursaphelenchus okinawaensis</name>
    <dbReference type="NCBI Taxonomy" id="465554"/>
    <lineage>
        <taxon>Eukaryota</taxon>
        <taxon>Metazoa</taxon>
        <taxon>Ecdysozoa</taxon>
        <taxon>Nematoda</taxon>
        <taxon>Chromadorea</taxon>
        <taxon>Rhabditida</taxon>
        <taxon>Tylenchina</taxon>
        <taxon>Tylenchomorpha</taxon>
        <taxon>Aphelenchoidea</taxon>
        <taxon>Aphelenchoididae</taxon>
        <taxon>Bursaphelenchus</taxon>
    </lineage>
</organism>
<dbReference type="AlphaFoldDB" id="A0A811LR55"/>
<keyword evidence="3" id="KW-1185">Reference proteome</keyword>
<gene>
    <name evidence="2" type="ORF">BOKJ2_LOCUS13992</name>
</gene>
<evidence type="ECO:0000313" key="2">
    <source>
        <dbReference type="EMBL" id="CAD5230151.1"/>
    </source>
</evidence>
<evidence type="ECO:0000256" key="1">
    <source>
        <dbReference type="SAM" id="SignalP"/>
    </source>
</evidence>
<dbReference type="EMBL" id="CAJFDH010000006">
    <property type="protein sequence ID" value="CAD5230151.1"/>
    <property type="molecule type" value="Genomic_DNA"/>
</dbReference>
<feature type="signal peptide" evidence="1">
    <location>
        <begin position="1"/>
        <end position="21"/>
    </location>
</feature>
<comment type="caution">
    <text evidence="2">The sequence shown here is derived from an EMBL/GenBank/DDBJ whole genome shotgun (WGS) entry which is preliminary data.</text>
</comment>
<accession>A0A811LR55</accession>
<name>A0A811LR55_9BILA</name>
<proteinExistence type="predicted"/>